<keyword evidence="1" id="KW-0472">Membrane</keyword>
<evidence type="ECO:0000313" key="2">
    <source>
        <dbReference type="EMBL" id="KKM95936.1"/>
    </source>
</evidence>
<accession>A0A0F9M9A5</accession>
<name>A0A0F9M9A5_9ZZZZ</name>
<protein>
    <submittedName>
        <fullName evidence="2">Uncharacterized protein</fullName>
    </submittedName>
</protein>
<sequence length="51" mass="5692">MKIDSTKVLEELRKQKSKGDNMVSTSFNLGITIAIIIVETEEKLEVLRGGK</sequence>
<proteinExistence type="predicted"/>
<reference evidence="2" key="1">
    <citation type="journal article" date="2015" name="Nature">
        <title>Complex archaea that bridge the gap between prokaryotes and eukaryotes.</title>
        <authorList>
            <person name="Spang A."/>
            <person name="Saw J.H."/>
            <person name="Jorgensen S.L."/>
            <person name="Zaremba-Niedzwiedzka K."/>
            <person name="Martijn J."/>
            <person name="Lind A.E."/>
            <person name="van Eijk R."/>
            <person name="Schleper C."/>
            <person name="Guy L."/>
            <person name="Ettema T.J."/>
        </authorList>
    </citation>
    <scope>NUCLEOTIDE SEQUENCE</scope>
</reference>
<dbReference type="EMBL" id="LAZR01005945">
    <property type="protein sequence ID" value="KKM95936.1"/>
    <property type="molecule type" value="Genomic_DNA"/>
</dbReference>
<dbReference type="AlphaFoldDB" id="A0A0F9M9A5"/>
<evidence type="ECO:0000256" key="1">
    <source>
        <dbReference type="SAM" id="Phobius"/>
    </source>
</evidence>
<feature type="transmembrane region" description="Helical" evidence="1">
    <location>
        <begin position="21"/>
        <end position="38"/>
    </location>
</feature>
<keyword evidence="1" id="KW-0812">Transmembrane</keyword>
<gene>
    <name evidence="2" type="ORF">LCGC14_1183070</name>
</gene>
<comment type="caution">
    <text evidence="2">The sequence shown here is derived from an EMBL/GenBank/DDBJ whole genome shotgun (WGS) entry which is preliminary data.</text>
</comment>
<organism evidence="2">
    <name type="scientific">marine sediment metagenome</name>
    <dbReference type="NCBI Taxonomy" id="412755"/>
    <lineage>
        <taxon>unclassified sequences</taxon>
        <taxon>metagenomes</taxon>
        <taxon>ecological metagenomes</taxon>
    </lineage>
</organism>
<keyword evidence="1" id="KW-1133">Transmembrane helix</keyword>